<comment type="caution">
    <text evidence="1">The sequence shown here is derived from an EMBL/GenBank/DDBJ whole genome shotgun (WGS) entry which is preliminary data.</text>
</comment>
<evidence type="ECO:0000313" key="1">
    <source>
        <dbReference type="EMBL" id="CAI9621086.1"/>
    </source>
</evidence>
<accession>A0ABN9HH14</accession>
<dbReference type="Proteomes" id="UP001162483">
    <property type="component" value="Unassembled WGS sequence"/>
</dbReference>
<gene>
    <name evidence="1" type="ORF">SPARVUS_LOCUS16085432</name>
</gene>
<reference evidence="1" key="1">
    <citation type="submission" date="2023-05" db="EMBL/GenBank/DDBJ databases">
        <authorList>
            <person name="Stuckert A."/>
        </authorList>
    </citation>
    <scope>NUCLEOTIDE SEQUENCE</scope>
</reference>
<evidence type="ECO:0000313" key="2">
    <source>
        <dbReference type="Proteomes" id="UP001162483"/>
    </source>
</evidence>
<name>A0ABN9HH14_9NEOB</name>
<feature type="non-terminal residue" evidence="1">
    <location>
        <position position="1"/>
    </location>
</feature>
<protein>
    <submittedName>
        <fullName evidence="1">Uncharacterized protein</fullName>
    </submittedName>
</protein>
<keyword evidence="2" id="KW-1185">Reference proteome</keyword>
<proteinExistence type="predicted"/>
<dbReference type="EMBL" id="CATNWA010021035">
    <property type="protein sequence ID" value="CAI9621086.1"/>
    <property type="molecule type" value="Genomic_DNA"/>
</dbReference>
<sequence length="70" mass="8343">VFHCKHTAKHSHANQCLQADREENCLVYKQFYSPPSEMLGNHWRRRVITNRDPVMYSHRTQCKKPHTAHS</sequence>
<organism evidence="1 2">
    <name type="scientific">Staurois parvus</name>
    <dbReference type="NCBI Taxonomy" id="386267"/>
    <lineage>
        <taxon>Eukaryota</taxon>
        <taxon>Metazoa</taxon>
        <taxon>Chordata</taxon>
        <taxon>Craniata</taxon>
        <taxon>Vertebrata</taxon>
        <taxon>Euteleostomi</taxon>
        <taxon>Amphibia</taxon>
        <taxon>Batrachia</taxon>
        <taxon>Anura</taxon>
        <taxon>Neobatrachia</taxon>
        <taxon>Ranoidea</taxon>
        <taxon>Ranidae</taxon>
        <taxon>Staurois</taxon>
    </lineage>
</organism>